<evidence type="ECO:0000256" key="7">
    <source>
        <dbReference type="ARBA" id="ARBA00023224"/>
    </source>
</evidence>
<comment type="caution">
    <text evidence="12">The sequence shown here is derived from an EMBL/GenBank/DDBJ whole genome shotgun (WGS) entry which is preliminary data.</text>
</comment>
<dbReference type="InterPro" id="IPR017452">
    <property type="entry name" value="GPCR_Rhodpsn_7TM"/>
</dbReference>
<evidence type="ECO:0000256" key="10">
    <source>
        <dbReference type="SAM" id="Phobius"/>
    </source>
</evidence>
<dbReference type="PROSITE" id="PS50262">
    <property type="entry name" value="G_PROTEIN_RECEP_F1_2"/>
    <property type="match status" value="1"/>
</dbReference>
<dbReference type="GO" id="GO:0016020">
    <property type="term" value="C:membrane"/>
    <property type="evidence" value="ECO:0007669"/>
    <property type="project" value="UniProtKB-SubCell"/>
</dbReference>
<feature type="compositionally biased region" description="Polar residues" evidence="9">
    <location>
        <begin position="322"/>
        <end position="333"/>
    </location>
</feature>
<keyword evidence="7" id="KW-0807">Transducer</keyword>
<keyword evidence="4" id="KW-0297">G-protein coupled receptor</keyword>
<feature type="domain" description="G-protein coupled receptors family 1 profile" evidence="11">
    <location>
        <begin position="1"/>
        <end position="66"/>
    </location>
</feature>
<dbReference type="GO" id="GO:0004930">
    <property type="term" value="F:G protein-coupled receptor activity"/>
    <property type="evidence" value="ECO:0007669"/>
    <property type="project" value="UniProtKB-KW"/>
</dbReference>
<evidence type="ECO:0000256" key="6">
    <source>
        <dbReference type="ARBA" id="ARBA00023170"/>
    </source>
</evidence>
<dbReference type="EMBL" id="JAHLQT010043579">
    <property type="protein sequence ID" value="KAG7154882.1"/>
    <property type="molecule type" value="Genomic_DNA"/>
</dbReference>
<feature type="region of interest" description="Disordered" evidence="9">
    <location>
        <begin position="322"/>
        <end position="342"/>
    </location>
</feature>
<evidence type="ECO:0000256" key="5">
    <source>
        <dbReference type="ARBA" id="ARBA00023136"/>
    </source>
</evidence>
<keyword evidence="3 10" id="KW-1133">Transmembrane helix</keyword>
<evidence type="ECO:0000256" key="9">
    <source>
        <dbReference type="SAM" id="MobiDB-lite"/>
    </source>
</evidence>
<dbReference type="InterPro" id="IPR027430">
    <property type="entry name" value="Retinal_BS"/>
</dbReference>
<keyword evidence="5 10" id="KW-0472">Membrane</keyword>
<feature type="transmembrane region" description="Helical" evidence="10">
    <location>
        <begin position="12"/>
        <end position="37"/>
    </location>
</feature>
<dbReference type="Gene3D" id="1.20.1070.10">
    <property type="entry name" value="Rhodopsin 7-helix transmembrane proteins"/>
    <property type="match status" value="1"/>
</dbReference>
<dbReference type="PANTHER" id="PTHR24240">
    <property type="entry name" value="OPSIN"/>
    <property type="match status" value="1"/>
</dbReference>
<dbReference type="AlphaFoldDB" id="A0A8J5MKT0"/>
<accession>A0A8J5MKT0</accession>
<feature type="region of interest" description="Disordered" evidence="9">
    <location>
        <begin position="262"/>
        <end position="284"/>
    </location>
</feature>
<evidence type="ECO:0000313" key="13">
    <source>
        <dbReference type="Proteomes" id="UP000747542"/>
    </source>
</evidence>
<evidence type="ECO:0000256" key="3">
    <source>
        <dbReference type="ARBA" id="ARBA00022989"/>
    </source>
</evidence>
<evidence type="ECO:0000256" key="2">
    <source>
        <dbReference type="ARBA" id="ARBA00022692"/>
    </source>
</evidence>
<dbReference type="InterPro" id="IPR050125">
    <property type="entry name" value="GPCR_opsins"/>
</dbReference>
<keyword evidence="13" id="KW-1185">Reference proteome</keyword>
<gene>
    <name evidence="12" type="primary">Rh5-L</name>
    <name evidence="12" type="ORF">Hamer_G022362</name>
</gene>
<dbReference type="SUPFAM" id="SSF81321">
    <property type="entry name" value="Family A G protein-coupled receptor-like"/>
    <property type="match status" value="1"/>
</dbReference>
<keyword evidence="2 10" id="KW-0812">Transmembrane</keyword>
<evidence type="ECO:0000256" key="8">
    <source>
        <dbReference type="ARBA" id="ARBA00023305"/>
    </source>
</evidence>
<keyword evidence="8" id="KW-0716">Sensory transduction</keyword>
<feature type="region of interest" description="Disordered" evidence="9">
    <location>
        <begin position="139"/>
        <end position="170"/>
    </location>
</feature>
<keyword evidence="6" id="KW-0675">Receptor</keyword>
<dbReference type="GO" id="GO:0007601">
    <property type="term" value="P:visual perception"/>
    <property type="evidence" value="ECO:0007669"/>
    <property type="project" value="UniProtKB-KW"/>
</dbReference>
<sequence length="379" mass="42606">MFFFPRQVKLAKVASGIIGLWVVAWTPYAVVALLGIFSQKAIITPFVSMIPALFCKTAACLDPYVYALSHPRFKNELRKRMLLCRPKFLNGLRNVAAQGFSVSTFSEIREERELSDVQGWDTNDPSFSSLGPLLQKNVSYSSHPTVSDRRRSKASINSPGSKSLISPTGTEIYPRSTISTYSFRKTSRSFKDRRDTLEKSRKLDQMTELQTTVLIEFPRGGIPKAPFSHSCSFGNGVEELSKKHSQNPARVWRSSQLLKEDSTKAVCPNNNSTEEHYRDESDVPKLSEGNKVDYRSYLPITLLSIPPVSSACRLSMVRAKGRSNSLPNMTQSNGDKKEDGGKFPKNVLLQLFYGKLLYNGRKNKSHSSLYQDERRLGNV</sequence>
<evidence type="ECO:0000259" key="11">
    <source>
        <dbReference type="PROSITE" id="PS50262"/>
    </source>
</evidence>
<reference evidence="12" key="1">
    <citation type="journal article" date="2021" name="Sci. Adv.">
        <title>The American lobster genome reveals insights on longevity, neural, and immune adaptations.</title>
        <authorList>
            <person name="Polinski J.M."/>
            <person name="Zimin A.V."/>
            <person name="Clark K.F."/>
            <person name="Kohn A.B."/>
            <person name="Sadowski N."/>
            <person name="Timp W."/>
            <person name="Ptitsyn A."/>
            <person name="Khanna P."/>
            <person name="Romanova D.Y."/>
            <person name="Williams P."/>
            <person name="Greenwood S.J."/>
            <person name="Moroz L.L."/>
            <person name="Walt D.R."/>
            <person name="Bodnar A.G."/>
        </authorList>
    </citation>
    <scope>NUCLEOTIDE SEQUENCE</scope>
    <source>
        <strain evidence="12">GMGI-L3</strain>
    </source>
</reference>
<keyword evidence="8" id="KW-0844">Vision</keyword>
<evidence type="ECO:0000256" key="1">
    <source>
        <dbReference type="ARBA" id="ARBA00004141"/>
    </source>
</evidence>
<dbReference type="PROSITE" id="PS00238">
    <property type="entry name" value="OPSIN"/>
    <property type="match status" value="1"/>
</dbReference>
<feature type="compositionally biased region" description="Polar residues" evidence="9">
    <location>
        <begin position="154"/>
        <end position="169"/>
    </location>
</feature>
<protein>
    <submittedName>
        <fullName evidence="12">Opsin Rh5-like</fullName>
    </submittedName>
</protein>
<evidence type="ECO:0000256" key="4">
    <source>
        <dbReference type="ARBA" id="ARBA00023040"/>
    </source>
</evidence>
<evidence type="ECO:0000313" key="12">
    <source>
        <dbReference type="EMBL" id="KAG7154882.1"/>
    </source>
</evidence>
<organism evidence="12 13">
    <name type="scientific">Homarus americanus</name>
    <name type="common">American lobster</name>
    <dbReference type="NCBI Taxonomy" id="6706"/>
    <lineage>
        <taxon>Eukaryota</taxon>
        <taxon>Metazoa</taxon>
        <taxon>Ecdysozoa</taxon>
        <taxon>Arthropoda</taxon>
        <taxon>Crustacea</taxon>
        <taxon>Multicrustacea</taxon>
        <taxon>Malacostraca</taxon>
        <taxon>Eumalacostraca</taxon>
        <taxon>Eucarida</taxon>
        <taxon>Decapoda</taxon>
        <taxon>Pleocyemata</taxon>
        <taxon>Astacidea</taxon>
        <taxon>Nephropoidea</taxon>
        <taxon>Nephropidae</taxon>
        <taxon>Homarus</taxon>
    </lineage>
</organism>
<comment type="subcellular location">
    <subcellularLocation>
        <location evidence="1">Membrane</location>
        <topology evidence="1">Multi-pass membrane protein</topology>
    </subcellularLocation>
</comment>
<feature type="compositionally biased region" description="Basic and acidic residues" evidence="9">
    <location>
        <begin position="273"/>
        <end position="284"/>
    </location>
</feature>
<proteinExistence type="predicted"/>
<dbReference type="Proteomes" id="UP000747542">
    <property type="component" value="Unassembled WGS sequence"/>
</dbReference>
<name>A0A8J5MKT0_HOMAM</name>